<accession>A0A2T4A523</accession>
<dbReference type="RefSeq" id="XP_024771847.1">
    <property type="nucleotide sequence ID" value="XM_024913172.1"/>
</dbReference>
<dbReference type="AlphaFoldDB" id="A0A2T4A523"/>
<gene>
    <name evidence="2" type="ORF">M431DRAFT_18555</name>
</gene>
<dbReference type="EMBL" id="KZ679684">
    <property type="protein sequence ID" value="PTB52170.1"/>
    <property type="molecule type" value="Genomic_DNA"/>
</dbReference>
<feature type="domain" description="NWD NACHT-NTPase N-terminal" evidence="1">
    <location>
        <begin position="96"/>
        <end position="333"/>
    </location>
</feature>
<dbReference type="Pfam" id="PF17100">
    <property type="entry name" value="NACHT_N"/>
    <property type="match status" value="1"/>
</dbReference>
<evidence type="ECO:0000259" key="1">
    <source>
        <dbReference type="Pfam" id="PF17100"/>
    </source>
</evidence>
<dbReference type="STRING" id="983964.A0A2T4A523"/>
<organism evidence="2 3">
    <name type="scientific">Trichoderma harzianum CBS 226.95</name>
    <dbReference type="NCBI Taxonomy" id="983964"/>
    <lineage>
        <taxon>Eukaryota</taxon>
        <taxon>Fungi</taxon>
        <taxon>Dikarya</taxon>
        <taxon>Ascomycota</taxon>
        <taxon>Pezizomycotina</taxon>
        <taxon>Sordariomycetes</taxon>
        <taxon>Hypocreomycetidae</taxon>
        <taxon>Hypocreales</taxon>
        <taxon>Hypocreaceae</taxon>
        <taxon>Trichoderma</taxon>
    </lineage>
</organism>
<proteinExistence type="predicted"/>
<evidence type="ECO:0000313" key="3">
    <source>
        <dbReference type="Proteomes" id="UP000241690"/>
    </source>
</evidence>
<dbReference type="GeneID" id="36621733"/>
<keyword evidence="3" id="KW-1185">Reference proteome</keyword>
<name>A0A2T4A523_TRIHA</name>
<dbReference type="InterPro" id="IPR031359">
    <property type="entry name" value="NACHT_N"/>
</dbReference>
<evidence type="ECO:0000313" key="2">
    <source>
        <dbReference type="EMBL" id="PTB52170.1"/>
    </source>
</evidence>
<protein>
    <recommendedName>
        <fullName evidence="1">NWD NACHT-NTPase N-terminal domain-containing protein</fullName>
    </recommendedName>
</protein>
<dbReference type="Proteomes" id="UP000241690">
    <property type="component" value="Unassembled WGS sequence"/>
</dbReference>
<sequence>MATATTTQTTDLSGAQCTTLTYIGHIKEAGLSSYWTEFSPVPTQASDESDWELSYIAKPTVRHESSDSGPLDINSDCRTTGLESETSDHSEKCKPSLWDRAYDSLKKTDGQLVEDYEKLLSMEFQTNTVKPIGPHDNLHELLITAENRINSTNHNEGLKQLETITTRGLEQLENRRTKYTIFGHEFTLRNQVAHATQFIQKPRNAIHEAVKVPPYTYLAWAGFCLILPTFMNPDIAEEASRDGHLYVTSRMQFYVKLESLLLPSDRLQASGLSAELEDRLIELYRQIIEFRLKVVRRVYLTRLVRFKEDAVQHEDWKGMVAKIRESEKILSDDAKQANDAAMGRELEKISNNAERFYTDITSILAPLLRDSRKTSAVTFMNNGSGSQYNATTGGVQNIAKGNRTNFSGVTFTGAVNIN</sequence>
<reference evidence="2 3" key="1">
    <citation type="submission" date="2016-07" db="EMBL/GenBank/DDBJ databases">
        <title>Multiple horizontal gene transfer events from other fungi enriched the ability of initially mycotrophic Trichoderma (Ascomycota) to feed on dead plant biomass.</title>
        <authorList>
            <consortium name="DOE Joint Genome Institute"/>
            <person name="Aerts A."/>
            <person name="Atanasova L."/>
            <person name="Chenthamara K."/>
            <person name="Zhang J."/>
            <person name="Grujic M."/>
            <person name="Henrissat B."/>
            <person name="Kuo A."/>
            <person name="Salamov A."/>
            <person name="Lipzen A."/>
            <person name="Labutti K."/>
            <person name="Barry K."/>
            <person name="Miao Y."/>
            <person name="Rahimi M.J."/>
            <person name="Shen Q."/>
            <person name="Grigoriev I.V."/>
            <person name="Kubicek C.P."/>
            <person name="Druzhinina I.S."/>
        </authorList>
    </citation>
    <scope>NUCLEOTIDE SEQUENCE [LARGE SCALE GENOMIC DNA]</scope>
    <source>
        <strain evidence="2 3">CBS 226.95</strain>
    </source>
</reference>